<name>A0A318H5S8_9BURK</name>
<dbReference type="RefSeq" id="WP_110398896.1">
    <property type="nucleotide sequence ID" value="NZ_QJJS01000001.1"/>
</dbReference>
<feature type="compositionally biased region" description="Low complexity" evidence="1">
    <location>
        <begin position="234"/>
        <end position="248"/>
    </location>
</feature>
<dbReference type="AlphaFoldDB" id="A0A318H5S8"/>
<dbReference type="Proteomes" id="UP000247811">
    <property type="component" value="Unassembled WGS sequence"/>
</dbReference>
<proteinExistence type="predicted"/>
<evidence type="ECO:0000313" key="3">
    <source>
        <dbReference type="Proteomes" id="UP000247811"/>
    </source>
</evidence>
<organism evidence="2 3">
    <name type="scientific">Sphaerotilus hippei</name>
    <dbReference type="NCBI Taxonomy" id="744406"/>
    <lineage>
        <taxon>Bacteria</taxon>
        <taxon>Pseudomonadati</taxon>
        <taxon>Pseudomonadota</taxon>
        <taxon>Betaproteobacteria</taxon>
        <taxon>Burkholderiales</taxon>
        <taxon>Sphaerotilaceae</taxon>
        <taxon>Sphaerotilus</taxon>
    </lineage>
</organism>
<dbReference type="EMBL" id="QJJS01000001">
    <property type="protein sequence ID" value="PXW99314.1"/>
    <property type="molecule type" value="Genomic_DNA"/>
</dbReference>
<keyword evidence="3" id="KW-1185">Reference proteome</keyword>
<feature type="region of interest" description="Disordered" evidence="1">
    <location>
        <begin position="223"/>
        <end position="254"/>
    </location>
</feature>
<accession>A0A318H5S8</accession>
<evidence type="ECO:0000313" key="2">
    <source>
        <dbReference type="EMBL" id="PXW99314.1"/>
    </source>
</evidence>
<dbReference type="OrthoDB" id="5598152at2"/>
<comment type="caution">
    <text evidence="2">The sequence shown here is derived from an EMBL/GenBank/DDBJ whole genome shotgun (WGS) entry which is preliminary data.</text>
</comment>
<protein>
    <submittedName>
        <fullName evidence="2">Electron transfer flavoprotein beta subunit</fullName>
    </submittedName>
</protein>
<dbReference type="SUPFAM" id="SSF52402">
    <property type="entry name" value="Adenine nucleotide alpha hydrolases-like"/>
    <property type="match status" value="1"/>
</dbReference>
<evidence type="ECO:0000256" key="1">
    <source>
        <dbReference type="SAM" id="MobiDB-lite"/>
    </source>
</evidence>
<sequence length="274" mass="28657">MNTGIKDALLTVLVSSRIDPVSGRATPSRADAAAVALAQARHPQGEPVLCTAGAMPESVARAYLAQGTGRIVQLAAPDGSTIDVLEALATACRTSTLVLTGARAESGAASGLLPYALAHRLGHLLIADVIDLQPMTDGSWLLSQALPRGARRQLRLQAGTRAVLVTSARLALREDLPQRHAWDAARRGRIETLAVTTPATPGPRAEPAWQPTPARRQLRALQAERQESGAARMARATGSGTPAASSSTVVRAGSTDDKARVLLEHLRQLALVAP</sequence>
<reference evidence="2 3" key="1">
    <citation type="submission" date="2018-05" db="EMBL/GenBank/DDBJ databases">
        <title>Genomic Encyclopedia of Type Strains, Phase IV (KMG-IV): sequencing the most valuable type-strain genomes for metagenomic binning, comparative biology and taxonomic classification.</title>
        <authorList>
            <person name="Goeker M."/>
        </authorList>
    </citation>
    <scope>NUCLEOTIDE SEQUENCE [LARGE SCALE GENOMIC DNA]</scope>
    <source>
        <strain evidence="2 3">DSM 566</strain>
    </source>
</reference>
<gene>
    <name evidence="2" type="ORF">C7444_101144</name>
</gene>